<feature type="region of interest" description="Disordered" evidence="1">
    <location>
        <begin position="248"/>
        <end position="277"/>
    </location>
</feature>
<dbReference type="EMBL" id="SOZI01000082">
    <property type="protein sequence ID" value="TNY19862.1"/>
    <property type="molecule type" value="Genomic_DNA"/>
</dbReference>
<sequence length="277" mass="31076">MTRWLWGPDCTPDRTPDRRTRRVVRTSLGDSTDSRRRLLPPLSPPLSPCLSLSLSLSPLDSPARSRPTFTSPPHARSSRLKPCLPSPTARLASRAHRTSRWRQLCSYLPGPACDHQRRVSRGRRRKSQPRLPLERGLRPLVLLGLSRFGLCRTVSLTSTGAGARTRRRLSCARGARPASAAGRRRTRRSPRKGSTERSLRCRGSGARFRVVKPRRRRSVRLPAVDAFACSLVADRVLRVCRRNRTTEALDGRGEPAPARHRRRVAPLPGGRRRAAAR</sequence>
<gene>
    <name evidence="2" type="ORF">DMC30DRAFT_284568</name>
</gene>
<feature type="compositionally biased region" description="Low complexity" evidence="1">
    <location>
        <begin position="172"/>
        <end position="181"/>
    </location>
</feature>
<feature type="region of interest" description="Disordered" evidence="1">
    <location>
        <begin position="1"/>
        <end position="42"/>
    </location>
</feature>
<evidence type="ECO:0000256" key="1">
    <source>
        <dbReference type="SAM" id="MobiDB-lite"/>
    </source>
</evidence>
<name>A0A5C5FUH1_9BASI</name>
<reference evidence="2 3" key="1">
    <citation type="submission" date="2019-03" db="EMBL/GenBank/DDBJ databases">
        <title>Rhodosporidium diobovatum UCD-FST 08-225 genome sequencing, assembly, and annotation.</title>
        <authorList>
            <person name="Fakankun I.U."/>
            <person name="Fristensky B."/>
            <person name="Levin D.B."/>
        </authorList>
    </citation>
    <scope>NUCLEOTIDE SEQUENCE [LARGE SCALE GENOMIC DNA]</scope>
    <source>
        <strain evidence="2 3">UCD-FST 08-225</strain>
    </source>
</reference>
<keyword evidence="3" id="KW-1185">Reference proteome</keyword>
<feature type="compositionally biased region" description="Basic residues" evidence="1">
    <location>
        <begin position="182"/>
        <end position="191"/>
    </location>
</feature>
<evidence type="ECO:0000313" key="2">
    <source>
        <dbReference type="EMBL" id="TNY19862.1"/>
    </source>
</evidence>
<feature type="compositionally biased region" description="Basic residues" evidence="1">
    <location>
        <begin position="258"/>
        <end position="277"/>
    </location>
</feature>
<protein>
    <submittedName>
        <fullName evidence="2">Uncharacterized protein</fullName>
    </submittedName>
</protein>
<organism evidence="2 3">
    <name type="scientific">Rhodotorula diobovata</name>
    <dbReference type="NCBI Taxonomy" id="5288"/>
    <lineage>
        <taxon>Eukaryota</taxon>
        <taxon>Fungi</taxon>
        <taxon>Dikarya</taxon>
        <taxon>Basidiomycota</taxon>
        <taxon>Pucciniomycotina</taxon>
        <taxon>Microbotryomycetes</taxon>
        <taxon>Sporidiobolales</taxon>
        <taxon>Sporidiobolaceae</taxon>
        <taxon>Rhodotorula</taxon>
    </lineage>
</organism>
<proteinExistence type="predicted"/>
<feature type="region of interest" description="Disordered" evidence="1">
    <location>
        <begin position="59"/>
        <end position="85"/>
    </location>
</feature>
<comment type="caution">
    <text evidence="2">The sequence shown here is derived from an EMBL/GenBank/DDBJ whole genome shotgun (WGS) entry which is preliminary data.</text>
</comment>
<dbReference type="Proteomes" id="UP000311382">
    <property type="component" value="Unassembled WGS sequence"/>
</dbReference>
<evidence type="ECO:0000313" key="3">
    <source>
        <dbReference type="Proteomes" id="UP000311382"/>
    </source>
</evidence>
<feature type="region of interest" description="Disordered" evidence="1">
    <location>
        <begin position="162"/>
        <end position="199"/>
    </location>
</feature>
<dbReference type="AlphaFoldDB" id="A0A5C5FUH1"/>
<accession>A0A5C5FUH1</accession>